<dbReference type="SUPFAM" id="SSF102588">
    <property type="entry name" value="LmbE-like"/>
    <property type="match status" value="1"/>
</dbReference>
<name>A0ABQ4BZ94_9ACTN</name>
<dbReference type="Pfam" id="PF02585">
    <property type="entry name" value="PIG-L"/>
    <property type="match status" value="1"/>
</dbReference>
<evidence type="ECO:0000256" key="1">
    <source>
        <dbReference type="ARBA" id="ARBA00022833"/>
    </source>
</evidence>
<dbReference type="Gene3D" id="3.40.50.10320">
    <property type="entry name" value="LmbE-like"/>
    <property type="match status" value="1"/>
</dbReference>
<keyword evidence="1" id="KW-0862">Zinc</keyword>
<gene>
    <name evidence="2" type="ORF">Air01nite_19530</name>
</gene>
<dbReference type="InterPro" id="IPR024078">
    <property type="entry name" value="LmbE-like_dom_sf"/>
</dbReference>
<dbReference type="Proteomes" id="UP000624325">
    <property type="component" value="Unassembled WGS sequence"/>
</dbReference>
<dbReference type="PANTHER" id="PTHR12993">
    <property type="entry name" value="N-ACETYLGLUCOSAMINYL-PHOSPHATIDYLINOSITOL DE-N-ACETYLASE-RELATED"/>
    <property type="match status" value="1"/>
</dbReference>
<accession>A0ABQ4BZ94</accession>
<dbReference type="EMBL" id="BONC01000010">
    <property type="protein sequence ID" value="GIF55858.1"/>
    <property type="molecule type" value="Genomic_DNA"/>
</dbReference>
<keyword evidence="3" id="KW-1185">Reference proteome</keyword>
<evidence type="ECO:0000313" key="2">
    <source>
        <dbReference type="EMBL" id="GIF55858.1"/>
    </source>
</evidence>
<dbReference type="InterPro" id="IPR003737">
    <property type="entry name" value="GlcNAc_PI_deacetylase-related"/>
</dbReference>
<organism evidence="2 3">
    <name type="scientific">Asanoa iriomotensis</name>
    <dbReference type="NCBI Taxonomy" id="234613"/>
    <lineage>
        <taxon>Bacteria</taxon>
        <taxon>Bacillati</taxon>
        <taxon>Actinomycetota</taxon>
        <taxon>Actinomycetes</taxon>
        <taxon>Micromonosporales</taxon>
        <taxon>Micromonosporaceae</taxon>
        <taxon>Asanoa</taxon>
    </lineage>
</organism>
<evidence type="ECO:0000313" key="3">
    <source>
        <dbReference type="Proteomes" id="UP000624325"/>
    </source>
</evidence>
<sequence>MTRPGGFTVVAFHAHPDDEALLTGGTLARLAADGHRVVLVVATLGEAGLSAGPTGDALAARRRDELRTAASALGCARVVELGYLDSGLRADYRPPDGAHRFVDVPVATAAARLAEILLAERAEVLTTYDPRGGYGHPDHVQVHRVGAAAARLAGTPIVLEATVDRRPLRPILAVLRLTGSLLPRLPLGGASTVFTDHAVITHAIDVRPFLRQKRAALKAHASQTEGGRGPRTLAILSRLPLPVLAAVAGREWFVETGRAPGQPFADDVFLSLRERPARC</sequence>
<comment type="caution">
    <text evidence="2">The sequence shown here is derived from an EMBL/GenBank/DDBJ whole genome shotgun (WGS) entry which is preliminary data.</text>
</comment>
<protein>
    <submittedName>
        <fullName evidence="2">GlcNAc-PI de-N-acetylase</fullName>
    </submittedName>
</protein>
<reference evidence="2 3" key="1">
    <citation type="submission" date="2021-01" db="EMBL/GenBank/DDBJ databases">
        <title>Whole genome shotgun sequence of Asanoa iriomotensis NBRC 100142.</title>
        <authorList>
            <person name="Komaki H."/>
            <person name="Tamura T."/>
        </authorList>
    </citation>
    <scope>NUCLEOTIDE SEQUENCE [LARGE SCALE GENOMIC DNA]</scope>
    <source>
        <strain evidence="2 3">NBRC 100142</strain>
    </source>
</reference>
<dbReference type="PANTHER" id="PTHR12993:SF26">
    <property type="entry name" value="1D-MYO-INOSITOL 2-ACETAMIDO-2-DEOXY-ALPHA-D-GLUCOPYRANOSIDE DEACETYLASE"/>
    <property type="match status" value="1"/>
</dbReference>
<dbReference type="RefSeq" id="WP_203701661.1">
    <property type="nucleotide sequence ID" value="NZ_BAAALU010000001.1"/>
</dbReference>
<proteinExistence type="predicted"/>